<proteinExistence type="predicted"/>
<organism evidence="3 4">
    <name type="scientific">Salinirubrum litoreum</name>
    <dbReference type="NCBI Taxonomy" id="1126234"/>
    <lineage>
        <taxon>Archaea</taxon>
        <taxon>Methanobacteriati</taxon>
        <taxon>Methanobacteriota</taxon>
        <taxon>Stenosarchaea group</taxon>
        <taxon>Halobacteria</taxon>
        <taxon>Halobacteriales</taxon>
        <taxon>Haloferacaceae</taxon>
        <taxon>Salinirubrum</taxon>
    </lineage>
</organism>
<accession>A0ABD5RE57</accession>
<evidence type="ECO:0000256" key="1">
    <source>
        <dbReference type="SAM" id="MobiDB-lite"/>
    </source>
</evidence>
<dbReference type="InterPro" id="IPR057179">
    <property type="entry name" value="DUF7857"/>
</dbReference>
<dbReference type="EMBL" id="JBHSKX010000002">
    <property type="protein sequence ID" value="MFC5368246.1"/>
    <property type="molecule type" value="Genomic_DNA"/>
</dbReference>
<feature type="region of interest" description="Disordered" evidence="1">
    <location>
        <begin position="92"/>
        <end position="232"/>
    </location>
</feature>
<sequence>MDCDCAVTTAAGVAFVGIRLRNPTPVARRVRVENRLAGPLLPPRAEGVPDAGWDETGVSVVVPPHESRPLGYACPLDVATDDAASARSLVDPELADPELADPPAAVVTDERASESDETTNRSATDQSRSIVDDPRSAAAAADDDDESVRAVVRDLGRPAPPRDAVPAPDSAPVADSDSAGDDERRPALAVLDATADRSTTGTPDTSDGHATTDPRHTPDDHEASADSLPPPVAAWLTAIEGRIESAERLDPDTSVATATRAVEASDVPPSHLPARVAEDRRRLRALADRIDRLVARAESASVPTDHLRRLS</sequence>
<gene>
    <name evidence="3" type="ORF">ACFPJ5_15050</name>
</gene>
<feature type="compositionally biased region" description="Polar residues" evidence="1">
    <location>
        <begin position="196"/>
        <end position="205"/>
    </location>
</feature>
<keyword evidence="4" id="KW-1185">Reference proteome</keyword>
<evidence type="ECO:0000259" key="2">
    <source>
        <dbReference type="Pfam" id="PF26296"/>
    </source>
</evidence>
<protein>
    <recommendedName>
        <fullName evidence="2">DUF8080 domain-containing protein</fullName>
    </recommendedName>
</protein>
<feature type="compositionally biased region" description="Low complexity" evidence="1">
    <location>
        <begin position="164"/>
        <end position="177"/>
    </location>
</feature>
<dbReference type="AlphaFoldDB" id="A0ABD5RE57"/>
<evidence type="ECO:0000313" key="4">
    <source>
        <dbReference type="Proteomes" id="UP001596201"/>
    </source>
</evidence>
<feature type="domain" description="DUF8080" evidence="2">
    <location>
        <begin position="229"/>
        <end position="300"/>
    </location>
</feature>
<feature type="compositionally biased region" description="Polar residues" evidence="1">
    <location>
        <begin position="120"/>
        <end position="129"/>
    </location>
</feature>
<comment type="caution">
    <text evidence="3">The sequence shown here is derived from an EMBL/GenBank/DDBJ whole genome shotgun (WGS) entry which is preliminary data.</text>
</comment>
<dbReference type="RefSeq" id="WP_227230499.1">
    <property type="nucleotide sequence ID" value="NZ_JAJCVJ010000002.1"/>
</dbReference>
<reference evidence="3 4" key="1">
    <citation type="journal article" date="2019" name="Int. J. Syst. Evol. Microbiol.">
        <title>The Global Catalogue of Microorganisms (GCM) 10K type strain sequencing project: providing services to taxonomists for standard genome sequencing and annotation.</title>
        <authorList>
            <consortium name="The Broad Institute Genomics Platform"/>
            <consortium name="The Broad Institute Genome Sequencing Center for Infectious Disease"/>
            <person name="Wu L."/>
            <person name="Ma J."/>
        </authorList>
    </citation>
    <scope>NUCLEOTIDE SEQUENCE [LARGE SCALE GENOMIC DNA]</scope>
    <source>
        <strain evidence="3 4">CGMCC 1.12237</strain>
    </source>
</reference>
<name>A0ABD5RE57_9EURY</name>
<evidence type="ECO:0000313" key="3">
    <source>
        <dbReference type="EMBL" id="MFC5368246.1"/>
    </source>
</evidence>
<dbReference type="Pfam" id="PF26296">
    <property type="entry name" value="DUF8080"/>
    <property type="match status" value="1"/>
</dbReference>
<feature type="compositionally biased region" description="Basic and acidic residues" evidence="1">
    <location>
        <begin position="147"/>
        <end position="156"/>
    </location>
</feature>
<dbReference type="Pfam" id="PF25256">
    <property type="entry name" value="DUF7857"/>
    <property type="match status" value="1"/>
</dbReference>
<dbReference type="InterPro" id="IPR058393">
    <property type="entry name" value="DUF8080"/>
</dbReference>
<dbReference type="Proteomes" id="UP001596201">
    <property type="component" value="Unassembled WGS sequence"/>
</dbReference>
<feature type="compositionally biased region" description="Basic and acidic residues" evidence="1">
    <location>
        <begin position="206"/>
        <end position="224"/>
    </location>
</feature>